<dbReference type="PANTHER" id="PTHR23517:SF3">
    <property type="entry name" value="INTEGRAL MEMBRANE TRANSPORT PROTEIN"/>
    <property type="match status" value="1"/>
</dbReference>
<proteinExistence type="predicted"/>
<evidence type="ECO:0000256" key="5">
    <source>
        <dbReference type="ARBA" id="ARBA00022989"/>
    </source>
</evidence>
<feature type="transmembrane region" description="Helical" evidence="7">
    <location>
        <begin position="364"/>
        <end position="386"/>
    </location>
</feature>
<dbReference type="InterPro" id="IPR020846">
    <property type="entry name" value="MFS_dom"/>
</dbReference>
<dbReference type="Proteomes" id="UP000292085">
    <property type="component" value="Unassembled WGS sequence"/>
</dbReference>
<dbReference type="GO" id="GO:0022857">
    <property type="term" value="F:transmembrane transporter activity"/>
    <property type="evidence" value="ECO:0007669"/>
    <property type="project" value="InterPro"/>
</dbReference>
<dbReference type="InterPro" id="IPR050171">
    <property type="entry name" value="MFS_Transporters"/>
</dbReference>
<reference evidence="9 10" key="1">
    <citation type="submission" date="2019-02" db="EMBL/GenBank/DDBJ databases">
        <authorList>
            <person name="Li Y."/>
        </authorList>
    </citation>
    <scope>NUCLEOTIDE SEQUENCE [LARGE SCALE GENOMIC DNA]</scope>
    <source>
        <strain evidence="9 10">3-7</strain>
    </source>
</reference>
<dbReference type="PROSITE" id="PS50850">
    <property type="entry name" value="MFS"/>
    <property type="match status" value="1"/>
</dbReference>
<dbReference type="OrthoDB" id="9812221at2"/>
<feature type="transmembrane region" description="Helical" evidence="7">
    <location>
        <begin position="83"/>
        <end position="101"/>
    </location>
</feature>
<dbReference type="InterPro" id="IPR036259">
    <property type="entry name" value="MFS_trans_sf"/>
</dbReference>
<keyword evidence="3" id="KW-1003">Cell membrane</keyword>
<gene>
    <name evidence="9" type="ORF">EWE75_22260</name>
</gene>
<comment type="subcellular location">
    <subcellularLocation>
        <location evidence="1">Cell membrane</location>
        <topology evidence="1">Multi-pass membrane protein</topology>
    </subcellularLocation>
</comment>
<keyword evidence="5 7" id="KW-1133">Transmembrane helix</keyword>
<dbReference type="PANTHER" id="PTHR23517">
    <property type="entry name" value="RESISTANCE PROTEIN MDTM, PUTATIVE-RELATED-RELATED"/>
    <property type="match status" value="1"/>
</dbReference>
<feature type="transmembrane region" description="Helical" evidence="7">
    <location>
        <begin position="248"/>
        <end position="266"/>
    </location>
</feature>
<feature type="transmembrane region" description="Helical" evidence="7">
    <location>
        <begin position="209"/>
        <end position="228"/>
    </location>
</feature>
<accession>A0A4V2DC84</accession>
<feature type="transmembrane region" description="Helical" evidence="7">
    <location>
        <begin position="310"/>
        <end position="329"/>
    </location>
</feature>
<dbReference type="InterPro" id="IPR005829">
    <property type="entry name" value="Sugar_transporter_CS"/>
</dbReference>
<feature type="domain" description="Major facilitator superfamily (MFS) profile" evidence="8">
    <location>
        <begin position="14"/>
        <end position="390"/>
    </location>
</feature>
<evidence type="ECO:0000256" key="6">
    <source>
        <dbReference type="ARBA" id="ARBA00023136"/>
    </source>
</evidence>
<dbReference type="Gene3D" id="1.20.1250.20">
    <property type="entry name" value="MFS general substrate transporter like domains"/>
    <property type="match status" value="1"/>
</dbReference>
<evidence type="ECO:0000256" key="7">
    <source>
        <dbReference type="SAM" id="Phobius"/>
    </source>
</evidence>
<evidence type="ECO:0000313" key="10">
    <source>
        <dbReference type="Proteomes" id="UP000292085"/>
    </source>
</evidence>
<evidence type="ECO:0000256" key="3">
    <source>
        <dbReference type="ARBA" id="ARBA00022475"/>
    </source>
</evidence>
<dbReference type="Pfam" id="PF07690">
    <property type="entry name" value="MFS_1"/>
    <property type="match status" value="1"/>
</dbReference>
<protein>
    <submittedName>
        <fullName evidence="9">MFS transporter</fullName>
    </submittedName>
</protein>
<feature type="transmembrane region" description="Helical" evidence="7">
    <location>
        <begin position="336"/>
        <end position="358"/>
    </location>
</feature>
<keyword evidence="6 7" id="KW-0472">Membrane</keyword>
<dbReference type="EMBL" id="SGIS01000061">
    <property type="protein sequence ID" value="RZF60598.1"/>
    <property type="molecule type" value="Genomic_DNA"/>
</dbReference>
<name>A0A4V2DC84_9SPHN</name>
<feature type="transmembrane region" description="Helical" evidence="7">
    <location>
        <begin position="48"/>
        <end position="71"/>
    </location>
</feature>
<comment type="caution">
    <text evidence="9">The sequence shown here is derived from an EMBL/GenBank/DDBJ whole genome shotgun (WGS) entry which is preliminary data.</text>
</comment>
<feature type="transmembrane region" description="Helical" evidence="7">
    <location>
        <begin position="169"/>
        <end position="188"/>
    </location>
</feature>
<dbReference type="CDD" id="cd17473">
    <property type="entry name" value="MFS_arabinose_efflux_permease_like"/>
    <property type="match status" value="1"/>
</dbReference>
<keyword evidence="10" id="KW-1185">Reference proteome</keyword>
<dbReference type="SUPFAM" id="SSF103473">
    <property type="entry name" value="MFS general substrate transporter"/>
    <property type="match status" value="1"/>
</dbReference>
<feature type="transmembrane region" description="Helical" evidence="7">
    <location>
        <begin position="140"/>
        <end position="163"/>
    </location>
</feature>
<feature type="transmembrane region" description="Helical" evidence="7">
    <location>
        <begin position="12"/>
        <end position="36"/>
    </location>
</feature>
<feature type="transmembrane region" description="Helical" evidence="7">
    <location>
        <begin position="278"/>
        <end position="298"/>
    </location>
</feature>
<dbReference type="AlphaFoldDB" id="A0A4V2DC84"/>
<dbReference type="PROSITE" id="PS00216">
    <property type="entry name" value="SUGAR_TRANSPORT_1"/>
    <property type="match status" value="1"/>
</dbReference>
<keyword evidence="2" id="KW-0813">Transport</keyword>
<feature type="transmembrane region" description="Helical" evidence="7">
    <location>
        <begin position="113"/>
        <end position="133"/>
    </location>
</feature>
<evidence type="ECO:0000313" key="9">
    <source>
        <dbReference type="EMBL" id="RZF60598.1"/>
    </source>
</evidence>
<dbReference type="InterPro" id="IPR011701">
    <property type="entry name" value="MFS"/>
</dbReference>
<evidence type="ECO:0000256" key="2">
    <source>
        <dbReference type="ARBA" id="ARBA00022448"/>
    </source>
</evidence>
<dbReference type="GO" id="GO:0005886">
    <property type="term" value="C:plasma membrane"/>
    <property type="evidence" value="ECO:0007669"/>
    <property type="project" value="UniProtKB-SubCell"/>
</dbReference>
<evidence type="ECO:0000256" key="1">
    <source>
        <dbReference type="ARBA" id="ARBA00004651"/>
    </source>
</evidence>
<evidence type="ECO:0000256" key="4">
    <source>
        <dbReference type="ARBA" id="ARBA00022692"/>
    </source>
</evidence>
<sequence length="399" mass="41125">MARADTAGRGTTAKGITLIYAQILPVMAIVSLFPAIPKLFAQFGHLPGAGFLIPAIVTIPSLCAALFAPLAGILADRYGRRRSFIAGMALYVAAGIVPLFASDLVVIMASRAVLGIADAFAITLSSALIGDYFGERRYRWVAWVGVATSIAGTGLIAVGGALADISWRGPFVIYTAAIPGLIMAWLFIDEPLKSGAAPVRDAPRLGFPWRAAAIIGSVTLATSVLYYVEPLNIARVLDLRGAGSTTRIGLIQAGTSLAYIAGAFVYRRLHAQPIGRLLGLAALLIGAGQIVIGLGSNWSAVAVGATIQQLGGGMVIPALLAWGQAMLPIEQRGRGMGIWATAFFSGTFLCSPAVDLVAGSVGGLIPAMTLLGAVTVIFGLLAPFILPGGSAANRIATQS</sequence>
<evidence type="ECO:0000259" key="8">
    <source>
        <dbReference type="PROSITE" id="PS50850"/>
    </source>
</evidence>
<keyword evidence="4 7" id="KW-0812">Transmembrane</keyword>
<dbReference type="RefSeq" id="WP_130160271.1">
    <property type="nucleotide sequence ID" value="NZ_SGIS01000061.1"/>
</dbReference>
<organism evidence="9 10">
    <name type="scientific">Sphingomonas populi</name>
    <dbReference type="NCBI Taxonomy" id="2484750"/>
    <lineage>
        <taxon>Bacteria</taxon>
        <taxon>Pseudomonadati</taxon>
        <taxon>Pseudomonadota</taxon>
        <taxon>Alphaproteobacteria</taxon>
        <taxon>Sphingomonadales</taxon>
        <taxon>Sphingomonadaceae</taxon>
        <taxon>Sphingomonas</taxon>
    </lineage>
</organism>